<proteinExistence type="inferred from homology"/>
<comment type="cofactor">
    <cofactor evidence="5">
        <name>FAD</name>
        <dbReference type="ChEBI" id="CHEBI:57692"/>
    </cofactor>
</comment>
<dbReference type="AlphaFoldDB" id="A0A9P9FT58"/>
<comment type="function">
    <text evidence="5">Converts proline to delta-1-pyrroline-5-carboxylate.</text>
</comment>
<dbReference type="GO" id="GO:0071949">
    <property type="term" value="F:FAD binding"/>
    <property type="evidence" value="ECO:0007669"/>
    <property type="project" value="TreeGrafter"/>
</dbReference>
<keyword evidence="4 5" id="KW-0642">Proline metabolism</keyword>
<dbReference type="PANTHER" id="PTHR13914:SF34">
    <property type="entry name" value="PROLINE DEHYDROGENASE"/>
    <property type="match status" value="1"/>
</dbReference>
<keyword evidence="3 5" id="KW-0560">Oxidoreductase</keyword>
<evidence type="ECO:0000256" key="1">
    <source>
        <dbReference type="ARBA" id="ARBA00005869"/>
    </source>
</evidence>
<feature type="compositionally biased region" description="Polar residues" evidence="6">
    <location>
        <begin position="1"/>
        <end position="15"/>
    </location>
</feature>
<evidence type="ECO:0000256" key="5">
    <source>
        <dbReference type="RuleBase" id="RU364054"/>
    </source>
</evidence>
<dbReference type="OrthoDB" id="5464at2759"/>
<comment type="caution">
    <text evidence="8">The sequence shown here is derived from an EMBL/GenBank/DDBJ whole genome shotgun (WGS) entry which is preliminary data.</text>
</comment>
<gene>
    <name evidence="8" type="ORF">EDB81DRAFT_875665</name>
</gene>
<evidence type="ECO:0000256" key="2">
    <source>
        <dbReference type="ARBA" id="ARBA00012695"/>
    </source>
</evidence>
<evidence type="ECO:0000256" key="6">
    <source>
        <dbReference type="SAM" id="MobiDB-lite"/>
    </source>
</evidence>
<feature type="region of interest" description="Disordered" evidence="6">
    <location>
        <begin position="1"/>
        <end position="21"/>
    </location>
</feature>
<accession>A0A9P9FT58</accession>
<dbReference type="EC" id="1.5.5.2" evidence="2 5"/>
<dbReference type="Proteomes" id="UP000738349">
    <property type="component" value="Unassembled WGS sequence"/>
</dbReference>
<dbReference type="SUPFAM" id="SSF51730">
    <property type="entry name" value="FAD-linked oxidoreductase"/>
    <property type="match status" value="1"/>
</dbReference>
<dbReference type="GO" id="GO:0004657">
    <property type="term" value="F:proline dehydrogenase activity"/>
    <property type="evidence" value="ECO:0007669"/>
    <property type="project" value="UniProtKB-EC"/>
</dbReference>
<reference evidence="8" key="1">
    <citation type="journal article" date="2021" name="Nat. Commun.">
        <title>Genetic determinants of endophytism in the Arabidopsis root mycobiome.</title>
        <authorList>
            <person name="Mesny F."/>
            <person name="Miyauchi S."/>
            <person name="Thiergart T."/>
            <person name="Pickel B."/>
            <person name="Atanasova L."/>
            <person name="Karlsson M."/>
            <person name="Huettel B."/>
            <person name="Barry K.W."/>
            <person name="Haridas S."/>
            <person name="Chen C."/>
            <person name="Bauer D."/>
            <person name="Andreopoulos W."/>
            <person name="Pangilinan J."/>
            <person name="LaButti K."/>
            <person name="Riley R."/>
            <person name="Lipzen A."/>
            <person name="Clum A."/>
            <person name="Drula E."/>
            <person name="Henrissat B."/>
            <person name="Kohler A."/>
            <person name="Grigoriev I.V."/>
            <person name="Martin F.M."/>
            <person name="Hacquard S."/>
        </authorList>
    </citation>
    <scope>NUCLEOTIDE SEQUENCE</scope>
    <source>
        <strain evidence="8">MPI-CAGE-AT-0147</strain>
    </source>
</reference>
<dbReference type="InterPro" id="IPR015659">
    <property type="entry name" value="Proline_oxidase"/>
</dbReference>
<organism evidence="8 9">
    <name type="scientific">Dactylonectria macrodidyma</name>
    <dbReference type="NCBI Taxonomy" id="307937"/>
    <lineage>
        <taxon>Eukaryota</taxon>
        <taxon>Fungi</taxon>
        <taxon>Dikarya</taxon>
        <taxon>Ascomycota</taxon>
        <taxon>Pezizomycotina</taxon>
        <taxon>Sordariomycetes</taxon>
        <taxon>Hypocreomycetidae</taxon>
        <taxon>Hypocreales</taxon>
        <taxon>Nectriaceae</taxon>
        <taxon>Dactylonectria</taxon>
    </lineage>
</organism>
<dbReference type="Pfam" id="PF01619">
    <property type="entry name" value="Pro_dh"/>
    <property type="match status" value="1"/>
</dbReference>
<dbReference type="InterPro" id="IPR002872">
    <property type="entry name" value="Proline_DH_dom"/>
</dbReference>
<name>A0A9P9FT58_9HYPO</name>
<keyword evidence="9" id="KW-1185">Reference proteome</keyword>
<evidence type="ECO:0000313" key="8">
    <source>
        <dbReference type="EMBL" id="KAH7176874.1"/>
    </source>
</evidence>
<evidence type="ECO:0000256" key="4">
    <source>
        <dbReference type="ARBA" id="ARBA00023062"/>
    </source>
</evidence>
<keyword evidence="5" id="KW-0274">FAD</keyword>
<dbReference type="GO" id="GO:0005739">
    <property type="term" value="C:mitochondrion"/>
    <property type="evidence" value="ECO:0007669"/>
    <property type="project" value="TreeGrafter"/>
</dbReference>
<evidence type="ECO:0000313" key="9">
    <source>
        <dbReference type="Proteomes" id="UP000738349"/>
    </source>
</evidence>
<feature type="domain" description="Proline dehydrogenase" evidence="7">
    <location>
        <begin position="120"/>
        <end position="443"/>
    </location>
</feature>
<evidence type="ECO:0000256" key="3">
    <source>
        <dbReference type="ARBA" id="ARBA00023002"/>
    </source>
</evidence>
<dbReference type="GO" id="GO:0010133">
    <property type="term" value="P:L-proline catabolic process to L-glutamate"/>
    <property type="evidence" value="ECO:0007669"/>
    <property type="project" value="TreeGrafter"/>
</dbReference>
<comment type="similarity">
    <text evidence="1 5">Belongs to the proline oxidase family.</text>
</comment>
<comment type="catalytic activity">
    <reaction evidence="5">
        <text>L-proline + a quinone = (S)-1-pyrroline-5-carboxylate + a quinol + H(+)</text>
        <dbReference type="Rhea" id="RHEA:23784"/>
        <dbReference type="ChEBI" id="CHEBI:15378"/>
        <dbReference type="ChEBI" id="CHEBI:17388"/>
        <dbReference type="ChEBI" id="CHEBI:24646"/>
        <dbReference type="ChEBI" id="CHEBI:60039"/>
        <dbReference type="ChEBI" id="CHEBI:132124"/>
        <dbReference type="EC" id="1.5.5.2"/>
    </reaction>
</comment>
<evidence type="ECO:0000259" key="7">
    <source>
        <dbReference type="Pfam" id="PF01619"/>
    </source>
</evidence>
<dbReference type="Gene3D" id="3.20.20.220">
    <property type="match status" value="1"/>
</dbReference>
<dbReference type="EMBL" id="JAGMUV010000001">
    <property type="protein sequence ID" value="KAH7176874.1"/>
    <property type="molecule type" value="Genomic_DNA"/>
</dbReference>
<dbReference type="PANTHER" id="PTHR13914">
    <property type="entry name" value="PROLINE OXIDASE"/>
    <property type="match status" value="1"/>
</dbReference>
<protein>
    <recommendedName>
        <fullName evidence="2 5">Proline dehydrogenase</fullName>
        <ecNumber evidence="2 5">1.5.5.2</ecNumber>
    </recommendedName>
</protein>
<dbReference type="InterPro" id="IPR029041">
    <property type="entry name" value="FAD-linked_oxidoreductase-like"/>
</dbReference>
<sequence>MYMRNITSRQAQASFSPPAPGLHRRLTNGIATKAQDAAKPSGNALSRISNKTLIRSLVLTSMMRRNWIMWPSLKFLDMVTRAKSIWFNPDRNPVLNRLLRWTIYNHFCAGTHKEQVARSIAEVKGIGYQGIILGHAKEVILDPNVEELYSDDSEYAPACYKMVEEWKQSTLDTLRMLQPGDFLAVKLTGAGPICLDAMQAHQPMPQVIVDAMAEICTETKQRGSRLWIDAEQQILQTGLDDWVIELMREYNQNGEALVYNTIQAYLKGARDNAARHITLAAREGWTVGIKLVRGAYIELDVRSLIHDTKEDTDRSYDDIVEMMISRKLPLTENSEKLVFPSAALFLATHNQASAEKAVEMHRQRINHGLLPLTTLECGQINGMADELSCELLASCKQCVTDRSTGGSTAPGVFKYIVWGSVSECMGYLHRRAIENRGAVERTQHMVDALKKELRRRVIG</sequence>
<keyword evidence="5" id="KW-0285">Flavoprotein</keyword>